<dbReference type="Pfam" id="PF00589">
    <property type="entry name" value="Phage_integrase"/>
    <property type="match status" value="1"/>
</dbReference>
<dbReference type="RefSeq" id="WP_075366986.1">
    <property type="nucleotide sequence ID" value="NZ_MLBF01000062.1"/>
</dbReference>
<keyword evidence="6" id="KW-1185">Reference proteome</keyword>
<evidence type="ECO:0000313" key="5">
    <source>
        <dbReference type="EMBL" id="OLN27177.1"/>
    </source>
</evidence>
<dbReference type="Gene3D" id="1.10.443.10">
    <property type="entry name" value="Intergrase catalytic core"/>
    <property type="match status" value="1"/>
</dbReference>
<comment type="similarity">
    <text evidence="1">Belongs to the 'phage' integrase family.</text>
</comment>
<evidence type="ECO:0000256" key="3">
    <source>
        <dbReference type="ARBA" id="ARBA00023172"/>
    </source>
</evidence>
<dbReference type="GO" id="GO:0006310">
    <property type="term" value="P:DNA recombination"/>
    <property type="evidence" value="ECO:0007669"/>
    <property type="project" value="UniProtKB-KW"/>
</dbReference>
<dbReference type="InterPro" id="IPR013762">
    <property type="entry name" value="Integrase-like_cat_sf"/>
</dbReference>
<feature type="domain" description="Tyr recombinase" evidence="4">
    <location>
        <begin position="209"/>
        <end position="396"/>
    </location>
</feature>
<dbReference type="STRING" id="1888891.DSOL_4689"/>
<dbReference type="InterPro" id="IPR011010">
    <property type="entry name" value="DNA_brk_join_enz"/>
</dbReference>
<dbReference type="PROSITE" id="PS51898">
    <property type="entry name" value="TYR_RECOMBINASE"/>
    <property type="match status" value="1"/>
</dbReference>
<gene>
    <name evidence="5" type="ORF">DSOL_4689</name>
</gene>
<dbReference type="PANTHER" id="PTHR30349">
    <property type="entry name" value="PHAGE INTEGRASE-RELATED"/>
    <property type="match status" value="1"/>
</dbReference>
<evidence type="ECO:0000256" key="1">
    <source>
        <dbReference type="ARBA" id="ARBA00008857"/>
    </source>
</evidence>
<organism evidence="5 6">
    <name type="scientific">Desulfosporosinus metallidurans</name>
    <dbReference type="NCBI Taxonomy" id="1888891"/>
    <lineage>
        <taxon>Bacteria</taxon>
        <taxon>Bacillati</taxon>
        <taxon>Bacillota</taxon>
        <taxon>Clostridia</taxon>
        <taxon>Eubacteriales</taxon>
        <taxon>Desulfitobacteriaceae</taxon>
        <taxon>Desulfosporosinus</taxon>
    </lineage>
</organism>
<dbReference type="InterPro" id="IPR002104">
    <property type="entry name" value="Integrase_catalytic"/>
</dbReference>
<dbReference type="SUPFAM" id="SSF56349">
    <property type="entry name" value="DNA breaking-rejoining enzymes"/>
    <property type="match status" value="1"/>
</dbReference>
<dbReference type="AlphaFoldDB" id="A0A1Q8QIK0"/>
<dbReference type="GO" id="GO:0015074">
    <property type="term" value="P:DNA integration"/>
    <property type="evidence" value="ECO:0007669"/>
    <property type="project" value="InterPro"/>
</dbReference>
<dbReference type="Proteomes" id="UP000186102">
    <property type="component" value="Unassembled WGS sequence"/>
</dbReference>
<comment type="caution">
    <text evidence="5">The sequence shown here is derived from an EMBL/GenBank/DDBJ whole genome shotgun (WGS) entry which is preliminary data.</text>
</comment>
<evidence type="ECO:0000259" key="4">
    <source>
        <dbReference type="PROSITE" id="PS51898"/>
    </source>
</evidence>
<keyword evidence="3" id="KW-0233">DNA recombination</keyword>
<name>A0A1Q8QIK0_9FIRM</name>
<protein>
    <submittedName>
        <fullName evidence="5">Putative integrase/recombinase</fullName>
    </submittedName>
</protein>
<proteinExistence type="inferred from homology"/>
<dbReference type="PANTHER" id="PTHR30349:SF41">
    <property type="entry name" value="INTEGRASE_RECOMBINASE PROTEIN MJ0367-RELATED"/>
    <property type="match status" value="1"/>
</dbReference>
<dbReference type="GO" id="GO:0003677">
    <property type="term" value="F:DNA binding"/>
    <property type="evidence" value="ECO:0007669"/>
    <property type="project" value="UniProtKB-KW"/>
</dbReference>
<dbReference type="EMBL" id="MLBF01000062">
    <property type="protein sequence ID" value="OLN27177.1"/>
    <property type="molecule type" value="Genomic_DNA"/>
</dbReference>
<reference evidence="5 6" key="1">
    <citation type="submission" date="2016-09" db="EMBL/GenBank/DDBJ databases">
        <title>Complete genome of Desulfosporosinus sp. OL.</title>
        <authorList>
            <person name="Mardanov A."/>
            <person name="Beletsky A."/>
            <person name="Panova A."/>
            <person name="Karnachuk O."/>
            <person name="Ravin N."/>
        </authorList>
    </citation>
    <scope>NUCLEOTIDE SEQUENCE [LARGE SCALE GENOMIC DNA]</scope>
    <source>
        <strain evidence="5 6">OL</strain>
    </source>
</reference>
<keyword evidence="2" id="KW-0238">DNA-binding</keyword>
<sequence length="411" mass="47063">MNVQNLGNNYPKLISHMKTSGYSKIYVDRFRREIEKILSAVDSKEWSCYRDVYLEYTKTSQSPDYLRNKRTLIGVIEQFDINGRYPDGRRRHELFQRGAYPLLSPEFKSVIDYYCETEKKRGKKVSTIYTESHNASTFFLSLQQKGIDSLVKITEEDVLSIFMSSDETLLRSCSYKKNVAAVLKACIPCHPEACYRILAFLPALRETRKNIPYLTSEEIQKLKESLANGENSLTLCDKAIGILALYTGLRGCDMAGMTLDSVDWDRDIIYIRQQKTEFPLELPLTAIVGNAIYDYLTSERPYTESRYLFVSQNKPYVRLKSRSIGNVAVRIMKAAGIRQSKGDRKGFHIFRHHLATALLGNGIPQPVISRTLGHTSPDSLEAYLSADFLHLKECSINIDRFPVPKEVFSHE</sequence>
<dbReference type="InterPro" id="IPR050090">
    <property type="entry name" value="Tyrosine_recombinase_XerCD"/>
</dbReference>
<evidence type="ECO:0000256" key="2">
    <source>
        <dbReference type="ARBA" id="ARBA00023125"/>
    </source>
</evidence>
<dbReference type="OrthoDB" id="9785687at2"/>
<accession>A0A1Q8QIK0</accession>
<evidence type="ECO:0000313" key="6">
    <source>
        <dbReference type="Proteomes" id="UP000186102"/>
    </source>
</evidence>